<dbReference type="PROSITE" id="PS50936">
    <property type="entry name" value="ENGC_GTPASE"/>
    <property type="match status" value="1"/>
</dbReference>
<dbReference type="GO" id="GO:0003924">
    <property type="term" value="F:GTPase activity"/>
    <property type="evidence" value="ECO:0007669"/>
    <property type="project" value="UniProtKB-UniRule"/>
</dbReference>
<keyword evidence="1 10" id="KW-0963">Cytoplasm</keyword>
<dbReference type="Gene3D" id="3.40.50.300">
    <property type="entry name" value="P-loop containing nucleotide triphosphate hydrolases"/>
    <property type="match status" value="1"/>
</dbReference>
<dbReference type="NCBIfam" id="TIGR00157">
    <property type="entry name" value="ribosome small subunit-dependent GTPase A"/>
    <property type="match status" value="1"/>
</dbReference>
<dbReference type="EMBL" id="DS989849">
    <property type="protein sequence ID" value="EDX75372.1"/>
    <property type="molecule type" value="Genomic_DNA"/>
</dbReference>
<dbReference type="InterPro" id="IPR030378">
    <property type="entry name" value="G_CP_dom"/>
</dbReference>
<evidence type="ECO:0000256" key="2">
    <source>
        <dbReference type="ARBA" id="ARBA00022517"/>
    </source>
</evidence>
<comment type="cofactor">
    <cofactor evidence="10">
        <name>Zn(2+)</name>
        <dbReference type="ChEBI" id="CHEBI:29105"/>
    </cofactor>
    <text evidence="10">Binds 1 zinc ion per subunit.</text>
</comment>
<name>B4VR48_9CYAN</name>
<feature type="binding site" evidence="10">
    <location>
        <begin position="215"/>
        <end position="223"/>
    </location>
    <ligand>
        <name>GTP</name>
        <dbReference type="ChEBI" id="CHEBI:37565"/>
    </ligand>
</feature>
<feature type="binding site" evidence="10">
    <location>
        <position position="309"/>
    </location>
    <ligand>
        <name>Zn(2+)</name>
        <dbReference type="ChEBI" id="CHEBI:29105"/>
    </ligand>
</feature>
<dbReference type="InterPro" id="IPR012340">
    <property type="entry name" value="NA-bd_OB-fold"/>
</dbReference>
<comment type="subcellular location">
    <subcellularLocation>
        <location evidence="10">Cytoplasm</location>
    </subcellularLocation>
</comment>
<comment type="subunit">
    <text evidence="10">Monomer. Associates with 30S ribosomal subunit, binds 16S rRNA.</text>
</comment>
<protein>
    <recommendedName>
        <fullName evidence="10">Small ribosomal subunit biogenesis GTPase RsgA</fullName>
        <ecNumber evidence="10">3.6.1.-</ecNumber>
    </recommendedName>
</protein>
<dbReference type="SUPFAM" id="SSF50249">
    <property type="entry name" value="Nucleic acid-binding proteins"/>
    <property type="match status" value="1"/>
</dbReference>
<evidence type="ECO:0000256" key="6">
    <source>
        <dbReference type="ARBA" id="ARBA00022801"/>
    </source>
</evidence>
<dbReference type="HAMAP" id="MF_01820">
    <property type="entry name" value="GTPase_RsgA"/>
    <property type="match status" value="1"/>
</dbReference>
<dbReference type="Pfam" id="PF03193">
    <property type="entry name" value="RsgA_GTPase"/>
    <property type="match status" value="1"/>
</dbReference>
<comment type="similarity">
    <text evidence="10">Belongs to the TRAFAC class YlqF/YawG GTPase family. RsgA subfamily.</text>
</comment>
<accession>B4VR48</accession>
<feature type="domain" description="CP-type G" evidence="12">
    <location>
        <begin position="116"/>
        <end position="273"/>
    </location>
</feature>
<feature type="domain" description="EngC GTPase" evidence="11">
    <location>
        <begin position="124"/>
        <end position="271"/>
    </location>
</feature>
<feature type="binding site" evidence="10">
    <location>
        <begin position="163"/>
        <end position="166"/>
    </location>
    <ligand>
        <name>GTP</name>
        <dbReference type="ChEBI" id="CHEBI:37565"/>
    </ligand>
</feature>
<evidence type="ECO:0000259" key="12">
    <source>
        <dbReference type="PROSITE" id="PS51721"/>
    </source>
</evidence>
<dbReference type="AlphaFoldDB" id="B4VR48"/>
<dbReference type="GO" id="GO:0019843">
    <property type="term" value="F:rRNA binding"/>
    <property type="evidence" value="ECO:0007669"/>
    <property type="project" value="UniProtKB-KW"/>
</dbReference>
<dbReference type="EC" id="3.6.1.-" evidence="10"/>
<dbReference type="InterPro" id="IPR027417">
    <property type="entry name" value="P-loop_NTPase"/>
</dbReference>
<feature type="binding site" evidence="10">
    <location>
        <position position="303"/>
    </location>
    <ligand>
        <name>Zn(2+)</name>
        <dbReference type="ChEBI" id="CHEBI:29105"/>
    </ligand>
</feature>
<proteinExistence type="inferred from homology"/>
<evidence type="ECO:0000313" key="13">
    <source>
        <dbReference type="EMBL" id="EDX75372.1"/>
    </source>
</evidence>
<dbReference type="GO" id="GO:0005737">
    <property type="term" value="C:cytoplasm"/>
    <property type="evidence" value="ECO:0007669"/>
    <property type="project" value="UniProtKB-SubCell"/>
</dbReference>
<evidence type="ECO:0000256" key="1">
    <source>
        <dbReference type="ARBA" id="ARBA00022490"/>
    </source>
</evidence>
<dbReference type="PROSITE" id="PS51721">
    <property type="entry name" value="G_CP"/>
    <property type="match status" value="1"/>
</dbReference>
<evidence type="ECO:0000256" key="7">
    <source>
        <dbReference type="ARBA" id="ARBA00022833"/>
    </source>
</evidence>
<dbReference type="GO" id="GO:0046872">
    <property type="term" value="F:metal ion binding"/>
    <property type="evidence" value="ECO:0007669"/>
    <property type="project" value="UniProtKB-KW"/>
</dbReference>
<dbReference type="HOGENOM" id="CLU_033617_0_1_3"/>
<dbReference type="Gene3D" id="1.10.40.50">
    <property type="entry name" value="Probable gtpase engc, domain 3"/>
    <property type="match status" value="1"/>
</dbReference>
<dbReference type="SUPFAM" id="SSF52540">
    <property type="entry name" value="P-loop containing nucleoside triphosphate hydrolases"/>
    <property type="match status" value="1"/>
</dbReference>
<evidence type="ECO:0000256" key="5">
    <source>
        <dbReference type="ARBA" id="ARBA00022741"/>
    </source>
</evidence>
<dbReference type="GO" id="GO:0005525">
    <property type="term" value="F:GTP binding"/>
    <property type="evidence" value="ECO:0007669"/>
    <property type="project" value="UniProtKB-UniRule"/>
</dbReference>
<keyword evidence="5 10" id="KW-0547">Nucleotide-binding</keyword>
<dbReference type="CDD" id="cd01854">
    <property type="entry name" value="YjeQ_EngC"/>
    <property type="match status" value="1"/>
</dbReference>
<keyword evidence="4 10" id="KW-0699">rRNA-binding</keyword>
<comment type="function">
    <text evidence="10">One of several proteins that assist in the late maturation steps of the functional core of the 30S ribosomal subunit. Helps release RbfA from mature subunits. May play a role in the assembly of ribosomal proteins into the subunit. Circularly permuted GTPase that catalyzes slow GTP hydrolysis, GTPase activity is stimulated by the 30S ribosomal subunit.</text>
</comment>
<evidence type="ECO:0000256" key="8">
    <source>
        <dbReference type="ARBA" id="ARBA00022884"/>
    </source>
</evidence>
<sequence length="367" mass="41301">MRLAQIKQQTLRKSMNLDSLGWSEFFANSLNPQWQESYTIGRVALEYKNTYRLYTEQGELSAKVIGKLRYQATGRQDFPAVGDWVVIRLTNEGKQAIIHSILPRKSQFSRKTVGAKTEVQIIATNIDTIFLVSGLDGDFNLRRIERYLLLVWESGANPVIVLNKADLGEDIAEKREAVEAIAFGVPVIILSAVKNQGLEALTPYLKPGQTVALLGSSGVGKSTLVNQLIGQVVQAVGEVRSDDCKGRHTTTHRQLIPLPSGGLLIDTPGMRELQIWADEESLADTFTDIDTLAQHCRFRNCKHQDEPGCAVQQALENGTLDEQRFLNYQKLQKELHYLARKQDQKASLAEKEKWKKITKVLRNQHKH</sequence>
<dbReference type="PANTHER" id="PTHR32120">
    <property type="entry name" value="SMALL RIBOSOMAL SUBUNIT BIOGENESIS GTPASE RSGA"/>
    <property type="match status" value="1"/>
</dbReference>
<evidence type="ECO:0000256" key="3">
    <source>
        <dbReference type="ARBA" id="ARBA00022723"/>
    </source>
</evidence>
<reference evidence="13 14" key="1">
    <citation type="submission" date="2008-07" db="EMBL/GenBank/DDBJ databases">
        <authorList>
            <person name="Tandeau de Marsac N."/>
            <person name="Ferriera S."/>
            <person name="Johnson J."/>
            <person name="Kravitz S."/>
            <person name="Beeson K."/>
            <person name="Sutton G."/>
            <person name="Rogers Y.-H."/>
            <person name="Friedman R."/>
            <person name="Frazier M."/>
            <person name="Venter J.C."/>
        </authorList>
    </citation>
    <scope>NUCLEOTIDE SEQUENCE [LARGE SCALE GENOMIC DNA]</scope>
    <source>
        <strain evidence="13 14">PCC 7420</strain>
    </source>
</reference>
<organism evidence="13 14">
    <name type="scientific">Coleofasciculus chthonoplastes PCC 7420</name>
    <dbReference type="NCBI Taxonomy" id="118168"/>
    <lineage>
        <taxon>Bacteria</taxon>
        <taxon>Bacillati</taxon>
        <taxon>Cyanobacteriota</taxon>
        <taxon>Cyanophyceae</taxon>
        <taxon>Coleofasciculales</taxon>
        <taxon>Coleofasciculaceae</taxon>
        <taxon>Coleofasciculus</taxon>
    </lineage>
</organism>
<dbReference type="PANTHER" id="PTHR32120:SF10">
    <property type="entry name" value="SMALL RIBOSOMAL SUBUNIT BIOGENESIS GTPASE RSGA"/>
    <property type="match status" value="1"/>
</dbReference>
<dbReference type="InterPro" id="IPR010914">
    <property type="entry name" value="RsgA_GTPase_dom"/>
</dbReference>
<gene>
    <name evidence="10" type="primary">rsgA</name>
    <name evidence="13" type="ORF">MC7420_1290</name>
</gene>
<keyword evidence="14" id="KW-1185">Reference proteome</keyword>
<dbReference type="STRING" id="118168.MC7420_1290"/>
<evidence type="ECO:0000256" key="10">
    <source>
        <dbReference type="HAMAP-Rule" id="MF_01820"/>
    </source>
</evidence>
<evidence type="ECO:0000259" key="11">
    <source>
        <dbReference type="PROSITE" id="PS50936"/>
    </source>
</evidence>
<evidence type="ECO:0000256" key="9">
    <source>
        <dbReference type="ARBA" id="ARBA00023134"/>
    </source>
</evidence>
<keyword evidence="9 10" id="KW-0342">GTP-binding</keyword>
<evidence type="ECO:0000256" key="4">
    <source>
        <dbReference type="ARBA" id="ARBA00022730"/>
    </source>
</evidence>
<dbReference type="GO" id="GO:0042274">
    <property type="term" value="P:ribosomal small subunit biogenesis"/>
    <property type="evidence" value="ECO:0007669"/>
    <property type="project" value="UniProtKB-UniRule"/>
</dbReference>
<dbReference type="Proteomes" id="UP000003835">
    <property type="component" value="Unassembled WGS sequence"/>
</dbReference>
<keyword evidence="8 10" id="KW-0694">RNA-binding</keyword>
<evidence type="ECO:0000313" key="14">
    <source>
        <dbReference type="Proteomes" id="UP000003835"/>
    </source>
</evidence>
<keyword evidence="6 10" id="KW-0378">Hydrolase</keyword>
<feature type="binding site" evidence="10">
    <location>
        <position position="296"/>
    </location>
    <ligand>
        <name>Zn(2+)</name>
        <dbReference type="ChEBI" id="CHEBI:29105"/>
    </ligand>
</feature>
<dbReference type="eggNOG" id="COG1162">
    <property type="taxonomic scope" value="Bacteria"/>
</dbReference>
<keyword evidence="7 10" id="KW-0862">Zinc</keyword>
<keyword evidence="3 10" id="KW-0479">Metal-binding</keyword>
<dbReference type="InterPro" id="IPR004881">
    <property type="entry name" value="Ribosome_biogen_GTPase_RsgA"/>
</dbReference>
<feature type="binding site" evidence="10">
    <location>
        <position position="301"/>
    </location>
    <ligand>
        <name>Zn(2+)</name>
        <dbReference type="ChEBI" id="CHEBI:29105"/>
    </ligand>
</feature>
<keyword evidence="2 10" id="KW-0690">Ribosome biogenesis</keyword>